<feature type="compositionally biased region" description="Basic and acidic residues" evidence="7">
    <location>
        <begin position="442"/>
        <end position="456"/>
    </location>
</feature>
<feature type="region of interest" description="Disordered" evidence="7">
    <location>
        <begin position="429"/>
        <end position="513"/>
    </location>
</feature>
<dbReference type="InterPro" id="IPR011251">
    <property type="entry name" value="Luciferase-like_dom"/>
</dbReference>
<dbReference type="NCBIfam" id="TIGR03860">
    <property type="entry name" value="FMN_nitrolo"/>
    <property type="match status" value="1"/>
</dbReference>
<dbReference type="Gene3D" id="3.20.20.30">
    <property type="entry name" value="Luciferase-like domain"/>
    <property type="match status" value="1"/>
</dbReference>
<keyword evidence="3" id="KW-0560">Oxidoreductase</keyword>
<dbReference type="PANTHER" id="PTHR30011">
    <property type="entry name" value="ALKANESULFONATE MONOOXYGENASE-RELATED"/>
    <property type="match status" value="1"/>
</dbReference>
<dbReference type="eggNOG" id="COG2141">
    <property type="taxonomic scope" value="Bacteria"/>
</dbReference>
<dbReference type="GO" id="GO:0016705">
    <property type="term" value="F:oxidoreductase activity, acting on paired donors, with incorporation or reduction of molecular oxygen"/>
    <property type="evidence" value="ECO:0007669"/>
    <property type="project" value="InterPro"/>
</dbReference>
<feature type="binding site" evidence="6">
    <location>
        <position position="119"/>
    </location>
    <ligand>
        <name>FMN</name>
        <dbReference type="ChEBI" id="CHEBI:58210"/>
    </ligand>
</feature>
<evidence type="ECO:0000256" key="5">
    <source>
        <dbReference type="ARBA" id="ARBA00033748"/>
    </source>
</evidence>
<dbReference type="AlphaFoldDB" id="A0A060QJK3"/>
<dbReference type="EMBL" id="CBLX010000027">
    <property type="protein sequence ID" value="CDG41120.1"/>
    <property type="molecule type" value="Genomic_DNA"/>
</dbReference>
<evidence type="ECO:0000313" key="9">
    <source>
        <dbReference type="EMBL" id="CDG41120.1"/>
    </source>
</evidence>
<feature type="binding site" evidence="6">
    <location>
        <position position="169"/>
    </location>
    <ligand>
        <name>FMN</name>
        <dbReference type="ChEBI" id="CHEBI:58210"/>
    </ligand>
</feature>
<reference evidence="9 10" key="1">
    <citation type="journal article" date="2014" name="Genome Biol. Evol.">
        <title>Acetic acid bacteria genomes reveal functional traits for adaptation to life in insect guts.</title>
        <authorList>
            <person name="Chouaia B."/>
            <person name="Gaiarsa S."/>
            <person name="Crotti E."/>
            <person name="Comandatore F."/>
            <person name="Degli Esposti M."/>
            <person name="Ricci I."/>
            <person name="Alma A."/>
            <person name="Favia G."/>
            <person name="Bandi C."/>
            <person name="Daffonchio D."/>
        </authorList>
    </citation>
    <scope>NUCLEOTIDE SEQUENCE [LARGE SCALE GENOMIC DNA]</scope>
    <source>
        <strain evidence="9 10">SF2.1</strain>
    </source>
</reference>
<dbReference type="InterPro" id="IPR016215">
    <property type="entry name" value="NTA_MOA"/>
</dbReference>
<dbReference type="Proteomes" id="UP000027583">
    <property type="component" value="Unassembled WGS sequence"/>
</dbReference>
<evidence type="ECO:0000256" key="4">
    <source>
        <dbReference type="ARBA" id="ARBA00023033"/>
    </source>
</evidence>
<comment type="caution">
    <text evidence="9">The sequence shown here is derived from an EMBL/GenBank/DDBJ whole genome shotgun (WGS) entry which is preliminary data.</text>
</comment>
<proteinExistence type="inferred from homology"/>
<dbReference type="InterPro" id="IPR051260">
    <property type="entry name" value="Diverse_substr_monoxygenases"/>
</dbReference>
<evidence type="ECO:0000259" key="8">
    <source>
        <dbReference type="Pfam" id="PF00296"/>
    </source>
</evidence>
<keyword evidence="4" id="KW-0503">Monooxygenase</keyword>
<evidence type="ECO:0000256" key="3">
    <source>
        <dbReference type="ARBA" id="ARBA00023002"/>
    </source>
</evidence>
<evidence type="ECO:0000256" key="6">
    <source>
        <dbReference type="PIRSR" id="PIRSR000337-1"/>
    </source>
</evidence>
<evidence type="ECO:0000256" key="1">
    <source>
        <dbReference type="ARBA" id="ARBA00022630"/>
    </source>
</evidence>
<keyword evidence="1 6" id="KW-0285">Flavoprotein</keyword>
<dbReference type="PIRSF" id="PIRSF000337">
    <property type="entry name" value="NTA_MOA"/>
    <property type="match status" value="1"/>
</dbReference>
<protein>
    <submittedName>
        <fullName evidence="9">Coenzyme F420-dependent N5,N10-methylene tetrahydromethanopterin reductase and related flavin-dependent oxidoreductases</fullName>
    </submittedName>
</protein>
<dbReference type="PANTHER" id="PTHR30011:SF16">
    <property type="entry name" value="C2H2 FINGER DOMAIN TRANSCRIPTION FACTOR (EUROFUNG)-RELATED"/>
    <property type="match status" value="1"/>
</dbReference>
<evidence type="ECO:0000256" key="7">
    <source>
        <dbReference type="SAM" id="MobiDB-lite"/>
    </source>
</evidence>
<dbReference type="GO" id="GO:0004497">
    <property type="term" value="F:monooxygenase activity"/>
    <property type="evidence" value="ECO:0007669"/>
    <property type="project" value="UniProtKB-KW"/>
</dbReference>
<feature type="binding site" evidence="6">
    <location>
        <position position="173"/>
    </location>
    <ligand>
        <name>FMN</name>
        <dbReference type="ChEBI" id="CHEBI:58210"/>
    </ligand>
</feature>
<organism evidence="9 10">
    <name type="scientific">Asaia bogorensis</name>
    <dbReference type="NCBI Taxonomy" id="91915"/>
    <lineage>
        <taxon>Bacteria</taxon>
        <taxon>Pseudomonadati</taxon>
        <taxon>Pseudomonadota</taxon>
        <taxon>Alphaproteobacteria</taxon>
        <taxon>Acetobacterales</taxon>
        <taxon>Acetobacteraceae</taxon>
        <taxon>Asaia</taxon>
    </lineage>
</organism>
<dbReference type="SUPFAM" id="SSF51679">
    <property type="entry name" value="Bacterial luciferase-like"/>
    <property type="match status" value="1"/>
</dbReference>
<gene>
    <name evidence="9" type="ORF">ASAP_3075</name>
</gene>
<dbReference type="InterPro" id="IPR036661">
    <property type="entry name" value="Luciferase-like_sf"/>
</dbReference>
<name>A0A060QJK3_9PROT</name>
<keyword evidence="2 6" id="KW-0288">FMN</keyword>
<evidence type="ECO:0000256" key="2">
    <source>
        <dbReference type="ARBA" id="ARBA00022643"/>
    </source>
</evidence>
<sequence length="513" mass="56613">MSPAPHPDRQGAAPSGKRKTLHVNLFEMACVSHIVHGMWREEGNQRHRFSEMAFWLETACKAEAAGMDAIFLADVIGIYDRFGGLDASLRLGLQIPNLDPLSLIPAMAAVTTTLGFAATFSTTYEPPFAFARRMSTLDLLTNGRVGWNVVTSYLPNAARNFGLDGELEHDSRYDRADEYLEVLYKLWEGSWEEEAVIADREGDRFSDPARVRHINHDGTHFRVEGPHLVQPTPQRTPVLFQATGSPRGLKTASRHAEAVFIGGRTQDEVRNHIARTRAAAAAEGRDPSELKFYVMAGLIAGRTTEEAEAKLARYRALYSVEGALVHAQAEIDLRQFDPALTIGQALSQSGRELGNMGRRFGADQTVGAALAQIASFDEGRFFIAGTPEQIADAIETWLDEDGIDGINLRQYHSHETLDDYATLIAPELRRRGRLPPAPTEGETLRHRLTGRDRLPDTHPAAAYRKPPAFWATPPASDAHPISPSPPARRTPEPASRPQTSPRQETVQKESALP</sequence>
<feature type="binding site" evidence="6">
    <location>
        <position position="245"/>
    </location>
    <ligand>
        <name>FMN</name>
        <dbReference type="ChEBI" id="CHEBI:58210"/>
    </ligand>
</feature>
<accession>A0A060QJK3</accession>
<reference evidence="9 10" key="2">
    <citation type="journal article" date="2014" name="PLoS ONE">
        <title>Evolution of mitochondria reconstructed from the energy metabolism of living bacteria.</title>
        <authorList>
            <person name="Degli Esposti M."/>
            <person name="Chouaia B."/>
            <person name="Comandatore F."/>
            <person name="Crotti E."/>
            <person name="Sassera D."/>
            <person name="Lievens P.M."/>
            <person name="Daffonchio D."/>
            <person name="Bandi C."/>
        </authorList>
    </citation>
    <scope>NUCLEOTIDE SEQUENCE [LARGE SCALE GENOMIC DNA]</scope>
    <source>
        <strain evidence="9 10">SF2.1</strain>
    </source>
</reference>
<feature type="binding site" evidence="6">
    <location>
        <position position="74"/>
    </location>
    <ligand>
        <name>FMN</name>
        <dbReference type="ChEBI" id="CHEBI:58210"/>
    </ligand>
</feature>
<dbReference type="Pfam" id="PF00296">
    <property type="entry name" value="Bac_luciferase"/>
    <property type="match status" value="1"/>
</dbReference>
<evidence type="ECO:0000313" key="10">
    <source>
        <dbReference type="Proteomes" id="UP000027583"/>
    </source>
</evidence>
<feature type="domain" description="Luciferase-like" evidence="8">
    <location>
        <begin position="52"/>
        <end position="404"/>
    </location>
</feature>
<comment type="similarity">
    <text evidence="5">Belongs to the NtaA/SnaA/DszA monooxygenase family.</text>
</comment>